<dbReference type="InterPro" id="IPR043128">
    <property type="entry name" value="Rev_trsase/Diguanyl_cyclase"/>
</dbReference>
<evidence type="ECO:0000313" key="8">
    <source>
        <dbReference type="Proteomes" id="UP000580043"/>
    </source>
</evidence>
<comment type="catalytic activity">
    <reaction evidence="5">
        <text>2 GTP = 3',3'-c-di-GMP + 2 diphosphate</text>
        <dbReference type="Rhea" id="RHEA:24898"/>
        <dbReference type="ChEBI" id="CHEBI:33019"/>
        <dbReference type="ChEBI" id="CHEBI:37565"/>
        <dbReference type="ChEBI" id="CHEBI:58805"/>
        <dbReference type="EC" id="2.7.7.65"/>
    </reaction>
</comment>
<keyword evidence="3" id="KW-0479">Metal-binding</keyword>
<dbReference type="PANTHER" id="PTHR45138">
    <property type="entry name" value="REGULATORY COMPONENTS OF SENSORY TRANSDUCTION SYSTEM"/>
    <property type="match status" value="1"/>
</dbReference>
<dbReference type="SUPFAM" id="SSF55073">
    <property type="entry name" value="Nucleotide cyclase"/>
    <property type="match status" value="1"/>
</dbReference>
<dbReference type="FunFam" id="3.30.70.270:FF:000001">
    <property type="entry name" value="Diguanylate cyclase domain protein"/>
    <property type="match status" value="1"/>
</dbReference>
<dbReference type="InterPro" id="IPR035938">
    <property type="entry name" value="Hemerythrin-like_sf"/>
</dbReference>
<keyword evidence="8" id="KW-1185">Reference proteome</keyword>
<dbReference type="SUPFAM" id="SSF47188">
    <property type="entry name" value="Hemerythrin-like"/>
    <property type="match status" value="1"/>
</dbReference>
<dbReference type="CDD" id="cd01949">
    <property type="entry name" value="GGDEF"/>
    <property type="match status" value="1"/>
</dbReference>
<dbReference type="EC" id="2.7.7.65" evidence="2"/>
<dbReference type="InterPro" id="IPR012312">
    <property type="entry name" value="Hemerythrin-like"/>
</dbReference>
<dbReference type="NCBIfam" id="TIGR02481">
    <property type="entry name" value="hemeryth_dom"/>
    <property type="match status" value="1"/>
</dbReference>
<dbReference type="SMART" id="SM00267">
    <property type="entry name" value="GGDEF"/>
    <property type="match status" value="1"/>
</dbReference>
<evidence type="ECO:0000313" key="7">
    <source>
        <dbReference type="EMBL" id="NML25662.1"/>
    </source>
</evidence>
<dbReference type="AlphaFoldDB" id="A0A848G359"/>
<evidence type="ECO:0000256" key="1">
    <source>
        <dbReference type="ARBA" id="ARBA00010587"/>
    </source>
</evidence>
<evidence type="ECO:0000256" key="5">
    <source>
        <dbReference type="ARBA" id="ARBA00034247"/>
    </source>
</evidence>
<dbReference type="InterPro" id="IPR000160">
    <property type="entry name" value="GGDEF_dom"/>
</dbReference>
<dbReference type="InterPro" id="IPR012827">
    <property type="entry name" value="Hemerythrin_metal-bd"/>
</dbReference>
<proteinExistence type="inferred from homology"/>
<reference evidence="7 8" key="1">
    <citation type="submission" date="2020-04" db="EMBL/GenBank/DDBJ databases">
        <title>Zoogloea sp. G-4-1-14 isolated from soil.</title>
        <authorList>
            <person name="Dahal R.H."/>
        </authorList>
    </citation>
    <scope>NUCLEOTIDE SEQUENCE [LARGE SCALE GENOMIC DNA]</scope>
    <source>
        <strain evidence="7 8">G-4-1-14</strain>
    </source>
</reference>
<dbReference type="Proteomes" id="UP000580043">
    <property type="component" value="Unassembled WGS sequence"/>
</dbReference>
<comment type="caution">
    <text evidence="7">The sequence shown here is derived from an EMBL/GenBank/DDBJ whole genome shotgun (WGS) entry which is preliminary data.</text>
</comment>
<evidence type="ECO:0000256" key="2">
    <source>
        <dbReference type="ARBA" id="ARBA00012528"/>
    </source>
</evidence>
<evidence type="ECO:0000256" key="3">
    <source>
        <dbReference type="ARBA" id="ARBA00022723"/>
    </source>
</evidence>
<comment type="similarity">
    <text evidence="1">Belongs to the hemerythrin family.</text>
</comment>
<dbReference type="GO" id="GO:0052621">
    <property type="term" value="F:diguanylate cyclase activity"/>
    <property type="evidence" value="ECO:0007669"/>
    <property type="project" value="UniProtKB-EC"/>
</dbReference>
<dbReference type="InterPro" id="IPR050469">
    <property type="entry name" value="Diguanylate_Cyclase"/>
</dbReference>
<gene>
    <name evidence="7" type="ORF">HHL15_07895</name>
</gene>
<dbReference type="Gene3D" id="1.20.120.50">
    <property type="entry name" value="Hemerythrin-like"/>
    <property type="match status" value="1"/>
</dbReference>
<dbReference type="RefSeq" id="WP_169145310.1">
    <property type="nucleotide sequence ID" value="NZ_JABBGA010000005.1"/>
</dbReference>
<dbReference type="Pfam" id="PF01814">
    <property type="entry name" value="Hemerythrin"/>
    <property type="match status" value="1"/>
</dbReference>
<dbReference type="CDD" id="cd12107">
    <property type="entry name" value="Hemerythrin"/>
    <property type="match status" value="1"/>
</dbReference>
<feature type="domain" description="GGDEF" evidence="6">
    <location>
        <begin position="167"/>
        <end position="296"/>
    </location>
</feature>
<keyword evidence="4" id="KW-0408">Iron</keyword>
<dbReference type="NCBIfam" id="TIGR00254">
    <property type="entry name" value="GGDEF"/>
    <property type="match status" value="1"/>
</dbReference>
<dbReference type="PANTHER" id="PTHR45138:SF9">
    <property type="entry name" value="DIGUANYLATE CYCLASE DGCM-RELATED"/>
    <property type="match status" value="1"/>
</dbReference>
<dbReference type="InterPro" id="IPR016131">
    <property type="entry name" value="Haemerythrin_Fe_BS"/>
</dbReference>
<dbReference type="GO" id="GO:0005886">
    <property type="term" value="C:plasma membrane"/>
    <property type="evidence" value="ECO:0007669"/>
    <property type="project" value="TreeGrafter"/>
</dbReference>
<dbReference type="EMBL" id="JABBGA010000005">
    <property type="protein sequence ID" value="NML25662.1"/>
    <property type="molecule type" value="Genomic_DNA"/>
</dbReference>
<dbReference type="SUPFAM" id="SSF55785">
    <property type="entry name" value="PYP-like sensor domain (PAS domain)"/>
    <property type="match status" value="1"/>
</dbReference>
<dbReference type="GO" id="GO:0043709">
    <property type="term" value="P:cell adhesion involved in single-species biofilm formation"/>
    <property type="evidence" value="ECO:0007669"/>
    <property type="project" value="TreeGrafter"/>
</dbReference>
<dbReference type="PROSITE" id="PS50887">
    <property type="entry name" value="GGDEF"/>
    <property type="match status" value="1"/>
</dbReference>
<dbReference type="Pfam" id="PF00990">
    <property type="entry name" value="GGDEF"/>
    <property type="match status" value="1"/>
</dbReference>
<dbReference type="PROSITE" id="PS00550">
    <property type="entry name" value="HEMERYTHRINS"/>
    <property type="match status" value="1"/>
</dbReference>
<dbReference type="InterPro" id="IPR029787">
    <property type="entry name" value="Nucleotide_cyclase"/>
</dbReference>
<sequence length="451" mass="50177">MPPPLTLPPDLDCAALLDSLPVALALVNGENGQFVCANQAFLQHFGQPSGPFDTWWSHTHHIEGTDSADPGPALQMLAGSEEGVESDILGSDGRRHHMRTRLRSHGRYLLVCLIDLSDGNAHQEILRQALAEMETRSTTDALTGLPTRRRLEEAALSEMHRFRRFGHPISLIMADIDHFKRINDSLGHLVGDQVLVEFAQRLSKRCRDLDVIGRYGGEEFVILLPSTPLAGATTLANTLRQTICDTPFDTAGPVSASFGVAECLAGDDWPNWLSRADQALYQAKDAGRNRVMSAPESAFDERAIKHRSRLDRLTWDDGHCVGDPVIDAQHHHLFELANRLLHQVREARPPAEIHAVIRDLARATSRHFRDEEAILTSVDYPRREQHAKAHRILSAKLDALSTQSAHGSLPTSKLIEFLAYDLVDHHALGADRDFIPWLRRIPRDTPPPSDA</sequence>
<name>A0A848G359_9RHOO</name>
<organism evidence="7 8">
    <name type="scientific">Zoogloea dura</name>
    <dbReference type="NCBI Taxonomy" id="2728840"/>
    <lineage>
        <taxon>Bacteria</taxon>
        <taxon>Pseudomonadati</taxon>
        <taxon>Pseudomonadota</taxon>
        <taxon>Betaproteobacteria</taxon>
        <taxon>Rhodocyclales</taxon>
        <taxon>Zoogloeaceae</taxon>
        <taxon>Zoogloea</taxon>
    </lineage>
</organism>
<evidence type="ECO:0000259" key="6">
    <source>
        <dbReference type="PROSITE" id="PS50887"/>
    </source>
</evidence>
<dbReference type="GO" id="GO:0046872">
    <property type="term" value="F:metal ion binding"/>
    <property type="evidence" value="ECO:0007669"/>
    <property type="project" value="UniProtKB-KW"/>
</dbReference>
<dbReference type="InterPro" id="IPR035965">
    <property type="entry name" value="PAS-like_dom_sf"/>
</dbReference>
<evidence type="ECO:0000256" key="4">
    <source>
        <dbReference type="ARBA" id="ARBA00023004"/>
    </source>
</evidence>
<accession>A0A848G359</accession>
<protein>
    <recommendedName>
        <fullName evidence="2">diguanylate cyclase</fullName>
        <ecNumber evidence="2">2.7.7.65</ecNumber>
    </recommendedName>
</protein>
<dbReference type="Gene3D" id="3.30.70.270">
    <property type="match status" value="1"/>
</dbReference>
<dbReference type="GO" id="GO:1902201">
    <property type="term" value="P:negative regulation of bacterial-type flagellum-dependent cell motility"/>
    <property type="evidence" value="ECO:0007669"/>
    <property type="project" value="TreeGrafter"/>
</dbReference>